<keyword evidence="5" id="KW-0418">Kinase</keyword>
<evidence type="ECO:0000256" key="5">
    <source>
        <dbReference type="ARBA" id="ARBA00022777"/>
    </source>
</evidence>
<dbReference type="SUPFAM" id="SSF55874">
    <property type="entry name" value="ATPase domain of HSP90 chaperone/DNA topoisomerase II/histidine kinase"/>
    <property type="match status" value="1"/>
</dbReference>
<sequence length="949" mass="104892">MCSQSAALSMVPLTPSERLQAVTEALAAARSRKDVFGIVLTPALQALDAVAGAVLLVDGGGRHLTLAATQGHEEDAQTLWQDGSLEDSLPAGAALTRREPLFFEHEGDLLRAYPHLEDRTGDVAPVATAVLPMFLDERPLGVIVLDFKEPHEFTAEEQRFLRILAAQCAIALGRVELLTDLQRQVQERTRKIEADAYAQEAFVAFTEAVGTETDVLTLAELAIAVLSLRFPDSSSAYSQLDEGLWKLGAHSSDLHDHPRLLQRLRSGLPRDTPVFAQALSTRAPVFVNAWAAQGQIEHTEAYGTLANYPLVLAGEVRAILSLGLKRQQQWAERDQAVFRAVGRSLSLALERTEYTRLLQARSEEEARRSQVLRAFAELSRDLVLDTDPYMLIRRTQEAVLDLLPAGASMYFEPEDGFWRLKSQVGQAPAETARALQDDCAPFEAARDLLMPYQSGVAHYRDEHDPQADQQPGGAGSAGGMAVLPVMVGGATRGVLGFALHTAQRWSGEDRAVLETVGRQLTLALERAEQTHRLAVQKAELEARNKALEAFEEWSRDLTLDAAPFALISRALDLLYTLLSLDAALYYELEGERWQVRSMRGEYGSPGLQQAHEAGLPHATTDNLRIAFETGEPYYQDVYDTATDGLAGHMEHVSATAMLPLRTLRGVRGILGLGKFSRSGWTSIERTTLETVRRSLELALDRADQMLELAQERSALKTRTDELADANEELEAFSYSVSHDLRTPVRHVLNFNQLLRRQLGEGLDTKSTRYLTVVDEAAGRMNTLIDAMLNLSRTSRLPLRLGPVDLGALVEAVRAELEADVLDRRVEWRIHPLPRIDGDEDTLRQVVTNLLDNALKYTRTREVAQIEVSADERSHEWVVSVRDNGVGFDPRYANKLFGVFQRLHRTEDFEGTGVGLANVRRIVARHNGKVWASGTPGAGATFSFTLPKPG</sequence>
<keyword evidence="4" id="KW-0808">Transferase</keyword>
<keyword evidence="3" id="KW-0597">Phosphoprotein</keyword>
<dbReference type="Pfam" id="PF02518">
    <property type="entry name" value="HATPase_c"/>
    <property type="match status" value="1"/>
</dbReference>
<dbReference type="InterPro" id="IPR003018">
    <property type="entry name" value="GAF"/>
</dbReference>
<reference evidence="9" key="1">
    <citation type="journal article" date="2019" name="Int. J. Syst. Evol. Microbiol.">
        <title>The Global Catalogue of Microorganisms (GCM) 10K type strain sequencing project: providing services to taxonomists for standard genome sequencing and annotation.</title>
        <authorList>
            <consortium name="The Broad Institute Genomics Platform"/>
            <consortium name="The Broad Institute Genome Sequencing Center for Infectious Disease"/>
            <person name="Wu L."/>
            <person name="Ma J."/>
        </authorList>
    </citation>
    <scope>NUCLEOTIDE SEQUENCE [LARGE SCALE GENOMIC DNA]</scope>
    <source>
        <strain evidence="9">CCUG 56029</strain>
    </source>
</reference>
<dbReference type="InterPro" id="IPR036890">
    <property type="entry name" value="HATPase_C_sf"/>
</dbReference>
<proteinExistence type="predicted"/>
<evidence type="ECO:0000256" key="6">
    <source>
        <dbReference type="SAM" id="Coils"/>
    </source>
</evidence>
<dbReference type="Gene3D" id="1.10.287.130">
    <property type="match status" value="1"/>
</dbReference>
<evidence type="ECO:0000256" key="3">
    <source>
        <dbReference type="ARBA" id="ARBA00022553"/>
    </source>
</evidence>
<evidence type="ECO:0000259" key="7">
    <source>
        <dbReference type="PROSITE" id="PS50109"/>
    </source>
</evidence>
<dbReference type="Gene3D" id="3.30.450.40">
    <property type="match status" value="4"/>
</dbReference>
<feature type="domain" description="Histidine kinase" evidence="7">
    <location>
        <begin position="735"/>
        <end position="949"/>
    </location>
</feature>
<dbReference type="InterPro" id="IPR005467">
    <property type="entry name" value="His_kinase_dom"/>
</dbReference>
<accession>A0ABV8XNM2</accession>
<dbReference type="InterPro" id="IPR004358">
    <property type="entry name" value="Sig_transdc_His_kin-like_C"/>
</dbReference>
<name>A0ABV8XNM2_9DEIO</name>
<dbReference type="PANTHER" id="PTHR42878">
    <property type="entry name" value="TWO-COMPONENT HISTIDINE KINASE"/>
    <property type="match status" value="1"/>
</dbReference>
<evidence type="ECO:0000313" key="9">
    <source>
        <dbReference type="Proteomes" id="UP001595998"/>
    </source>
</evidence>
<dbReference type="InterPro" id="IPR029016">
    <property type="entry name" value="GAF-like_dom_sf"/>
</dbReference>
<dbReference type="SUPFAM" id="SSF55781">
    <property type="entry name" value="GAF domain-like"/>
    <property type="match status" value="4"/>
</dbReference>
<dbReference type="SMART" id="SM00388">
    <property type="entry name" value="HisKA"/>
    <property type="match status" value="1"/>
</dbReference>
<dbReference type="InterPro" id="IPR003594">
    <property type="entry name" value="HATPase_dom"/>
</dbReference>
<dbReference type="EC" id="2.7.13.3" evidence="2"/>
<dbReference type="InterPro" id="IPR003661">
    <property type="entry name" value="HisK_dim/P_dom"/>
</dbReference>
<dbReference type="Proteomes" id="UP001595998">
    <property type="component" value="Unassembled WGS sequence"/>
</dbReference>
<evidence type="ECO:0000256" key="4">
    <source>
        <dbReference type="ARBA" id="ARBA00022679"/>
    </source>
</evidence>
<feature type="coiled-coil region" evidence="6">
    <location>
        <begin position="692"/>
        <end position="728"/>
    </location>
</feature>
<keyword evidence="6" id="KW-0175">Coiled coil</keyword>
<comment type="caution">
    <text evidence="8">The sequence shown here is derived from an EMBL/GenBank/DDBJ whole genome shotgun (WGS) entry which is preliminary data.</text>
</comment>
<evidence type="ECO:0000256" key="2">
    <source>
        <dbReference type="ARBA" id="ARBA00012438"/>
    </source>
</evidence>
<gene>
    <name evidence="8" type="ORF">ACFOZ9_12875</name>
</gene>
<comment type="catalytic activity">
    <reaction evidence="1">
        <text>ATP + protein L-histidine = ADP + protein N-phospho-L-histidine.</text>
        <dbReference type="EC" id="2.7.13.3"/>
    </reaction>
</comment>
<protein>
    <recommendedName>
        <fullName evidence="2">histidine kinase</fullName>
        <ecNumber evidence="2">2.7.13.3</ecNumber>
    </recommendedName>
</protein>
<dbReference type="RefSeq" id="WP_380040259.1">
    <property type="nucleotide sequence ID" value="NZ_JBHSEH010000016.1"/>
</dbReference>
<dbReference type="PROSITE" id="PS50109">
    <property type="entry name" value="HIS_KIN"/>
    <property type="match status" value="1"/>
</dbReference>
<dbReference type="Gene3D" id="3.30.565.10">
    <property type="entry name" value="Histidine kinase-like ATPase, C-terminal domain"/>
    <property type="match status" value="1"/>
</dbReference>
<dbReference type="InterPro" id="IPR050351">
    <property type="entry name" value="BphY/WalK/GraS-like"/>
</dbReference>
<evidence type="ECO:0000313" key="8">
    <source>
        <dbReference type="EMBL" id="MFC4427105.1"/>
    </source>
</evidence>
<dbReference type="Pfam" id="PF00512">
    <property type="entry name" value="HisKA"/>
    <property type="match status" value="1"/>
</dbReference>
<dbReference type="PANTHER" id="PTHR42878:SF15">
    <property type="entry name" value="BACTERIOPHYTOCHROME"/>
    <property type="match status" value="1"/>
</dbReference>
<dbReference type="EMBL" id="JBHSEH010000016">
    <property type="protein sequence ID" value="MFC4427105.1"/>
    <property type="molecule type" value="Genomic_DNA"/>
</dbReference>
<evidence type="ECO:0000256" key="1">
    <source>
        <dbReference type="ARBA" id="ARBA00000085"/>
    </source>
</evidence>
<dbReference type="SMART" id="SM00065">
    <property type="entry name" value="GAF"/>
    <property type="match status" value="3"/>
</dbReference>
<dbReference type="CDD" id="cd00082">
    <property type="entry name" value="HisKA"/>
    <property type="match status" value="1"/>
</dbReference>
<dbReference type="SUPFAM" id="SSF47384">
    <property type="entry name" value="Homodimeric domain of signal transducing histidine kinase"/>
    <property type="match status" value="1"/>
</dbReference>
<dbReference type="SMART" id="SM00387">
    <property type="entry name" value="HATPase_c"/>
    <property type="match status" value="1"/>
</dbReference>
<dbReference type="InterPro" id="IPR036097">
    <property type="entry name" value="HisK_dim/P_sf"/>
</dbReference>
<dbReference type="PRINTS" id="PR00344">
    <property type="entry name" value="BCTRLSENSOR"/>
</dbReference>
<keyword evidence="9" id="KW-1185">Reference proteome</keyword>
<dbReference type="Pfam" id="PF13185">
    <property type="entry name" value="GAF_2"/>
    <property type="match status" value="3"/>
</dbReference>
<organism evidence="8 9">
    <name type="scientific">Deinococcus navajonensis</name>
    <dbReference type="NCBI Taxonomy" id="309884"/>
    <lineage>
        <taxon>Bacteria</taxon>
        <taxon>Thermotogati</taxon>
        <taxon>Deinococcota</taxon>
        <taxon>Deinococci</taxon>
        <taxon>Deinococcales</taxon>
        <taxon>Deinococcaceae</taxon>
        <taxon>Deinococcus</taxon>
    </lineage>
</organism>